<feature type="domain" description="Rhodopsin" evidence="8">
    <location>
        <begin position="30"/>
        <end position="271"/>
    </location>
</feature>
<dbReference type="PANTHER" id="PTHR33048:SF165">
    <property type="entry name" value="INTEGRAL MEMBRANE PROTEIN"/>
    <property type="match status" value="1"/>
</dbReference>
<feature type="transmembrane region" description="Helical" evidence="7">
    <location>
        <begin position="243"/>
        <end position="266"/>
    </location>
</feature>
<feature type="transmembrane region" description="Helical" evidence="7">
    <location>
        <begin position="89"/>
        <end position="113"/>
    </location>
</feature>
<reference evidence="10" key="1">
    <citation type="journal article" date="2020" name="Stud. Mycol.">
        <title>101 Dothideomycetes genomes: A test case for predicting lifestyles and emergence of pathogens.</title>
        <authorList>
            <person name="Haridas S."/>
            <person name="Albert R."/>
            <person name="Binder M."/>
            <person name="Bloem J."/>
            <person name="LaButti K."/>
            <person name="Salamov A."/>
            <person name="Andreopoulos B."/>
            <person name="Baker S."/>
            <person name="Barry K."/>
            <person name="Bills G."/>
            <person name="Bluhm B."/>
            <person name="Cannon C."/>
            <person name="Castanera R."/>
            <person name="Culley D."/>
            <person name="Daum C."/>
            <person name="Ezra D."/>
            <person name="Gonzalez J."/>
            <person name="Henrissat B."/>
            <person name="Kuo A."/>
            <person name="Liang C."/>
            <person name="Lipzen A."/>
            <person name="Lutzoni F."/>
            <person name="Magnuson J."/>
            <person name="Mondo S."/>
            <person name="Nolan M."/>
            <person name="Ohm R."/>
            <person name="Pangilinan J."/>
            <person name="Park H.-J."/>
            <person name="Ramirez L."/>
            <person name="Alfaro M."/>
            <person name="Sun H."/>
            <person name="Tritt A."/>
            <person name="Yoshinaga Y."/>
            <person name="Zwiers L.-H."/>
            <person name="Turgeon B."/>
            <person name="Goodwin S."/>
            <person name="Spatafora J."/>
            <person name="Crous P."/>
            <person name="Grigoriev I."/>
        </authorList>
    </citation>
    <scope>NUCLEOTIDE SEQUENCE [LARGE SCALE GENOMIC DNA]</scope>
    <source>
        <strain evidence="10">CECT 20119</strain>
    </source>
</reference>
<keyword evidence="3 7" id="KW-1133">Transmembrane helix</keyword>
<keyword evidence="10" id="KW-1185">Reference proteome</keyword>
<evidence type="ECO:0000256" key="2">
    <source>
        <dbReference type="ARBA" id="ARBA00022692"/>
    </source>
</evidence>
<dbReference type="PANTHER" id="PTHR33048">
    <property type="entry name" value="PTH11-LIKE INTEGRAL MEMBRANE PROTEIN (AFU_ORTHOLOGUE AFUA_5G11245)"/>
    <property type="match status" value="1"/>
</dbReference>
<dbReference type="Proteomes" id="UP000799538">
    <property type="component" value="Unassembled WGS sequence"/>
</dbReference>
<evidence type="ECO:0000256" key="3">
    <source>
        <dbReference type="ARBA" id="ARBA00022989"/>
    </source>
</evidence>
<dbReference type="InterPro" id="IPR049326">
    <property type="entry name" value="Rhodopsin_dom_fungi"/>
</dbReference>
<comment type="subcellular location">
    <subcellularLocation>
        <location evidence="1">Membrane</location>
        <topology evidence="1">Multi-pass membrane protein</topology>
    </subcellularLocation>
</comment>
<evidence type="ECO:0000256" key="4">
    <source>
        <dbReference type="ARBA" id="ARBA00023136"/>
    </source>
</evidence>
<evidence type="ECO:0000313" key="9">
    <source>
        <dbReference type="EMBL" id="KAF2222162.1"/>
    </source>
</evidence>
<accession>A0A6A6G8V8</accession>
<feature type="transmembrane region" description="Helical" evidence="7">
    <location>
        <begin position="125"/>
        <end position="146"/>
    </location>
</feature>
<protein>
    <recommendedName>
        <fullName evidence="8">Rhodopsin domain-containing protein</fullName>
    </recommendedName>
</protein>
<dbReference type="Pfam" id="PF20684">
    <property type="entry name" value="Fung_rhodopsin"/>
    <property type="match status" value="1"/>
</dbReference>
<evidence type="ECO:0000256" key="7">
    <source>
        <dbReference type="SAM" id="Phobius"/>
    </source>
</evidence>
<keyword evidence="4 7" id="KW-0472">Membrane</keyword>
<keyword evidence="2 7" id="KW-0812">Transmembrane</keyword>
<organism evidence="9 10">
    <name type="scientific">Elsinoe ampelina</name>
    <dbReference type="NCBI Taxonomy" id="302913"/>
    <lineage>
        <taxon>Eukaryota</taxon>
        <taxon>Fungi</taxon>
        <taxon>Dikarya</taxon>
        <taxon>Ascomycota</taxon>
        <taxon>Pezizomycotina</taxon>
        <taxon>Dothideomycetes</taxon>
        <taxon>Dothideomycetidae</taxon>
        <taxon>Myriangiales</taxon>
        <taxon>Elsinoaceae</taxon>
        <taxon>Elsinoe</taxon>
    </lineage>
</organism>
<dbReference type="InterPro" id="IPR052337">
    <property type="entry name" value="SAT4-like"/>
</dbReference>
<comment type="similarity">
    <text evidence="5">Belongs to the SAT4 family.</text>
</comment>
<evidence type="ECO:0000256" key="1">
    <source>
        <dbReference type="ARBA" id="ARBA00004141"/>
    </source>
</evidence>
<evidence type="ECO:0000313" key="10">
    <source>
        <dbReference type="Proteomes" id="UP000799538"/>
    </source>
</evidence>
<feature type="transmembrane region" description="Helical" evidence="7">
    <location>
        <begin position="46"/>
        <end position="69"/>
    </location>
</feature>
<sequence length="396" mass="43332">MATSGYGGEGPLLMAIGSTESAIGVIVIGLRLYGASKRAGEIRWDFIWIALAGIFGLASQATFAVSNYYGMGNHMKNLTYAQIGQSLKWIWISIFVGLVGLTFAKWAIIALLLQVQLTTQVKRRAFLWSLGVLLGIVCVVQFVLSFTQCQPASKLWNPRLPGSCPGATRALYFGFFQGASGAAIDVILALYPISIVWNLQASRKMKVGFCLLMAGGIIPAAAGTVKTVMLDFLRKPNDITYEFAPFMTWAATELWLIIILGSIPPLRPLFVRLFRKAASTINSGNGSRGGAATLGRTAGSVPLQSISKSHRSNNPVHDKKGVHAYTSNIMSNADDSEEDILRDNSAHMGHIVMTHEYAVESAKRQSSVNGRRPEDLEIQKDEDHRMHYPYRSQYTP</sequence>
<proteinExistence type="inferred from homology"/>
<feature type="transmembrane region" description="Helical" evidence="7">
    <location>
        <begin position="205"/>
        <end position="223"/>
    </location>
</feature>
<dbReference type="GO" id="GO:0016020">
    <property type="term" value="C:membrane"/>
    <property type="evidence" value="ECO:0007669"/>
    <property type="project" value="UniProtKB-SubCell"/>
</dbReference>
<dbReference type="OrthoDB" id="3934549at2759"/>
<name>A0A6A6G8V8_9PEZI</name>
<dbReference type="AlphaFoldDB" id="A0A6A6G8V8"/>
<gene>
    <name evidence="9" type="ORF">BDZ85DRAFT_138333</name>
</gene>
<feature type="transmembrane region" description="Helical" evidence="7">
    <location>
        <begin position="170"/>
        <end position="193"/>
    </location>
</feature>
<feature type="region of interest" description="Disordered" evidence="6">
    <location>
        <begin position="360"/>
        <end position="396"/>
    </location>
</feature>
<dbReference type="EMBL" id="ML992509">
    <property type="protein sequence ID" value="KAF2222162.1"/>
    <property type="molecule type" value="Genomic_DNA"/>
</dbReference>
<evidence type="ECO:0000256" key="6">
    <source>
        <dbReference type="SAM" id="MobiDB-lite"/>
    </source>
</evidence>
<feature type="transmembrane region" description="Helical" evidence="7">
    <location>
        <begin position="12"/>
        <end position="34"/>
    </location>
</feature>
<evidence type="ECO:0000259" key="8">
    <source>
        <dbReference type="Pfam" id="PF20684"/>
    </source>
</evidence>
<evidence type="ECO:0000256" key="5">
    <source>
        <dbReference type="ARBA" id="ARBA00038359"/>
    </source>
</evidence>
<feature type="compositionally biased region" description="Basic and acidic residues" evidence="6">
    <location>
        <begin position="371"/>
        <end position="386"/>
    </location>
</feature>